<proteinExistence type="predicted"/>
<feature type="compositionally biased region" description="Basic and acidic residues" evidence="1">
    <location>
        <begin position="1"/>
        <end position="13"/>
    </location>
</feature>
<comment type="caution">
    <text evidence="2">The sequence shown here is derived from an EMBL/GenBank/DDBJ whole genome shotgun (WGS) entry which is preliminary data.</text>
</comment>
<accession>A0A016X009</accession>
<name>A0A016X009_9BILA</name>
<evidence type="ECO:0000313" key="2">
    <source>
        <dbReference type="EMBL" id="EYC45409.1"/>
    </source>
</evidence>
<dbReference type="Pfam" id="PF03567">
    <property type="entry name" value="Sulfotransfer_2"/>
    <property type="match status" value="1"/>
</dbReference>
<organism evidence="2 3">
    <name type="scientific">Ancylostoma ceylanicum</name>
    <dbReference type="NCBI Taxonomy" id="53326"/>
    <lineage>
        <taxon>Eukaryota</taxon>
        <taxon>Metazoa</taxon>
        <taxon>Ecdysozoa</taxon>
        <taxon>Nematoda</taxon>
        <taxon>Chromadorea</taxon>
        <taxon>Rhabditida</taxon>
        <taxon>Rhabditina</taxon>
        <taxon>Rhabditomorpha</taxon>
        <taxon>Strongyloidea</taxon>
        <taxon>Ancylostomatidae</taxon>
        <taxon>Ancylostomatinae</taxon>
        <taxon>Ancylostoma</taxon>
    </lineage>
</organism>
<dbReference type="AlphaFoldDB" id="A0A016X009"/>
<dbReference type="GO" id="GO:0016020">
    <property type="term" value="C:membrane"/>
    <property type="evidence" value="ECO:0007669"/>
    <property type="project" value="InterPro"/>
</dbReference>
<keyword evidence="3" id="KW-1185">Reference proteome</keyword>
<evidence type="ECO:0000313" key="3">
    <source>
        <dbReference type="Proteomes" id="UP000024635"/>
    </source>
</evidence>
<dbReference type="STRING" id="53326.A0A016X009"/>
<feature type="region of interest" description="Disordered" evidence="1">
    <location>
        <begin position="1"/>
        <end position="20"/>
    </location>
</feature>
<gene>
    <name evidence="2" type="primary">Acey_s0428.g1277</name>
    <name evidence="2" type="ORF">Y032_0428g1277</name>
</gene>
<dbReference type="InterPro" id="IPR007669">
    <property type="entry name" value="Chst-1-like"/>
</dbReference>
<dbReference type="PANTHER" id="PTHR22900:SF13">
    <property type="entry name" value="CARBOHYDRATE SULFOTRANSFERASE-RELATED"/>
    <property type="match status" value="1"/>
</dbReference>
<reference evidence="3" key="1">
    <citation type="journal article" date="2015" name="Nat. Genet.">
        <title>The genome and transcriptome of the zoonotic hookworm Ancylostoma ceylanicum identify infection-specific gene families.</title>
        <authorList>
            <person name="Schwarz E.M."/>
            <person name="Hu Y."/>
            <person name="Antoshechkin I."/>
            <person name="Miller M.M."/>
            <person name="Sternberg P.W."/>
            <person name="Aroian R.V."/>
        </authorList>
    </citation>
    <scope>NUCLEOTIDE SEQUENCE</scope>
    <source>
        <strain evidence="3">HY135</strain>
    </source>
</reference>
<dbReference type="InterPro" id="IPR005331">
    <property type="entry name" value="Sulfotransferase"/>
</dbReference>
<dbReference type="Proteomes" id="UP000024635">
    <property type="component" value="Unassembled WGS sequence"/>
</dbReference>
<dbReference type="OrthoDB" id="408912at2759"/>
<dbReference type="GO" id="GO:0047756">
    <property type="term" value="F:chondroitin 4-sulfotransferase activity"/>
    <property type="evidence" value="ECO:0007669"/>
    <property type="project" value="InterPro"/>
</dbReference>
<dbReference type="PANTHER" id="PTHR22900">
    <property type="entry name" value="PROTEIN CBG14245-RELATED"/>
    <property type="match status" value="1"/>
</dbReference>
<protein>
    <recommendedName>
        <fullName evidence="4">Carbohydrate sulfotransferase</fullName>
    </recommendedName>
</protein>
<dbReference type="GO" id="GO:0050650">
    <property type="term" value="P:chondroitin sulfate proteoglycan biosynthetic process"/>
    <property type="evidence" value="ECO:0007669"/>
    <property type="project" value="InterPro"/>
</dbReference>
<evidence type="ECO:0008006" key="4">
    <source>
        <dbReference type="Google" id="ProtNLM"/>
    </source>
</evidence>
<dbReference type="EMBL" id="JARK01000028">
    <property type="protein sequence ID" value="EYC45409.1"/>
    <property type="molecule type" value="Genomic_DNA"/>
</dbReference>
<evidence type="ECO:0000256" key="1">
    <source>
        <dbReference type="SAM" id="MobiDB-lite"/>
    </source>
</evidence>
<dbReference type="GO" id="GO:1902884">
    <property type="term" value="P:positive regulation of response to oxidative stress"/>
    <property type="evidence" value="ECO:0007669"/>
    <property type="project" value="InterPro"/>
</dbReference>
<sequence>MSKSSTLEDEKNPQETCPMPNCEEGRLGVHKVTTFTQGNEYAVQYITKTRPVNYCVGDGASKCVPPLLPYKQRYRFKVAAKYKLLGCVIEKNFSTMLTAILCFLFDEDRFRQNKRNLTTEYYHQRFCQNLNEYESLSAADSRFKIDIRTWSMMAIVRDPVDRFVSGFADKCLREQVWKKFPLRCNGCKTNLTCFMEREYKRMMQRAAEFRRLGNFDDDHFFPQSWRCEFSSRLHDYYVLKFDTFDPSGFIDDLCLILRQSNVSEPTINFIKTSITSGRTTHSTKDSKERSETKHKLLSSRYLTDLLIKMYYYDFVLFGFPIPEVEVKN</sequence>